<accession>A0A843UIJ4</accession>
<organism evidence="1 2">
    <name type="scientific">Colocasia esculenta</name>
    <name type="common">Wild taro</name>
    <name type="synonym">Arum esculentum</name>
    <dbReference type="NCBI Taxonomy" id="4460"/>
    <lineage>
        <taxon>Eukaryota</taxon>
        <taxon>Viridiplantae</taxon>
        <taxon>Streptophyta</taxon>
        <taxon>Embryophyta</taxon>
        <taxon>Tracheophyta</taxon>
        <taxon>Spermatophyta</taxon>
        <taxon>Magnoliopsida</taxon>
        <taxon>Liliopsida</taxon>
        <taxon>Araceae</taxon>
        <taxon>Aroideae</taxon>
        <taxon>Colocasieae</taxon>
        <taxon>Colocasia</taxon>
    </lineage>
</organism>
<comment type="caution">
    <text evidence="1">The sequence shown here is derived from an EMBL/GenBank/DDBJ whole genome shotgun (WGS) entry which is preliminary data.</text>
</comment>
<reference evidence="1" key="1">
    <citation type="submission" date="2017-07" db="EMBL/GenBank/DDBJ databases">
        <title>Taro Niue Genome Assembly and Annotation.</title>
        <authorList>
            <person name="Atibalentja N."/>
            <person name="Keating K."/>
            <person name="Fields C.J."/>
        </authorList>
    </citation>
    <scope>NUCLEOTIDE SEQUENCE</scope>
    <source>
        <strain evidence="1">Niue_2</strain>
        <tissue evidence="1">Leaf</tissue>
    </source>
</reference>
<evidence type="ECO:0000313" key="1">
    <source>
        <dbReference type="EMBL" id="MQL83211.1"/>
    </source>
</evidence>
<dbReference type="EMBL" id="NMUH01000682">
    <property type="protein sequence ID" value="MQL83211.1"/>
    <property type="molecule type" value="Genomic_DNA"/>
</dbReference>
<protein>
    <submittedName>
        <fullName evidence="1">Uncharacterized protein</fullName>
    </submittedName>
</protein>
<evidence type="ECO:0000313" key="2">
    <source>
        <dbReference type="Proteomes" id="UP000652761"/>
    </source>
</evidence>
<dbReference type="OrthoDB" id="1716303at2759"/>
<proteinExistence type="predicted"/>
<dbReference type="AlphaFoldDB" id="A0A843UIJ4"/>
<sequence length="104" mass="11813">MRKKNFSVRGKDGYGVRGTDGYGVREKDGFVHERTGVSANGRVERYKMKLGIYGGYDMRCAAQRLTPTEWWIQVNYQQVGTNPLTYVAVRVLSQTTSSNPCERN</sequence>
<keyword evidence="2" id="KW-1185">Reference proteome</keyword>
<dbReference type="Proteomes" id="UP000652761">
    <property type="component" value="Unassembled WGS sequence"/>
</dbReference>
<name>A0A843UIJ4_COLES</name>
<gene>
    <name evidence="1" type="ORF">Taro_015695</name>
</gene>